<proteinExistence type="predicted"/>
<dbReference type="EMBL" id="JAVRFI010000002">
    <property type="protein sequence ID" value="MDT0448614.1"/>
    <property type="molecule type" value="Genomic_DNA"/>
</dbReference>
<dbReference type="SMART" id="SM00530">
    <property type="entry name" value="HTH_XRE"/>
    <property type="match status" value="1"/>
</dbReference>
<dbReference type="InterPro" id="IPR010982">
    <property type="entry name" value="Lambda_DNA-bd_dom_sf"/>
</dbReference>
<dbReference type="CDD" id="cd00093">
    <property type="entry name" value="HTH_XRE"/>
    <property type="match status" value="1"/>
</dbReference>
<organism evidence="2 3">
    <name type="scientific">Streptomyces hesseae</name>
    <dbReference type="NCBI Taxonomy" id="3075519"/>
    <lineage>
        <taxon>Bacteria</taxon>
        <taxon>Bacillati</taxon>
        <taxon>Actinomycetota</taxon>
        <taxon>Actinomycetes</taxon>
        <taxon>Kitasatosporales</taxon>
        <taxon>Streptomycetaceae</taxon>
        <taxon>Streptomyces</taxon>
    </lineage>
</organism>
<dbReference type="InterPro" id="IPR041413">
    <property type="entry name" value="MLTR_LBD"/>
</dbReference>
<sequence length="294" mass="32762">MDQRTELSEFLRSRRARLRPEDVGLTPYGGRRRVPGLRREELAQLAGVSVAYYTRLEQGHGQNVSTAVLEAIADALRLSRTEREHLGHLVRPVPSRPRVARPQRVRPTVQHLLDTMEGVPAYVLGRRTDVIGWNRLACALLDDFPSVPPQQRNMVRQLFLDPAARELYVEWEAKAADLVACLRLEAGRHPDDPKLAALVGELSVKSEEFRRLWAAHNVRDKGHGVKRLLHPVVGELTLACETFVLPADQDQVMVTYHAEPGSPSAESLRLLASWTMETAPGGTESSLPVPRPGA</sequence>
<dbReference type="SUPFAM" id="SSF47413">
    <property type="entry name" value="lambda repressor-like DNA-binding domains"/>
    <property type="match status" value="1"/>
</dbReference>
<dbReference type="PANTHER" id="PTHR35010">
    <property type="entry name" value="BLL4672 PROTEIN-RELATED"/>
    <property type="match status" value="1"/>
</dbReference>
<evidence type="ECO:0000313" key="3">
    <source>
        <dbReference type="Proteomes" id="UP001180531"/>
    </source>
</evidence>
<dbReference type="PROSITE" id="PS50943">
    <property type="entry name" value="HTH_CROC1"/>
    <property type="match status" value="1"/>
</dbReference>
<dbReference type="RefSeq" id="WP_311608464.1">
    <property type="nucleotide sequence ID" value="NZ_JAVRFI010000002.1"/>
</dbReference>
<evidence type="ECO:0000259" key="1">
    <source>
        <dbReference type="PROSITE" id="PS50943"/>
    </source>
</evidence>
<accession>A0ABU2SI11</accession>
<reference evidence="2" key="1">
    <citation type="submission" date="2024-05" db="EMBL/GenBank/DDBJ databases">
        <title>30 novel species of actinomycetes from the DSMZ collection.</title>
        <authorList>
            <person name="Nouioui I."/>
        </authorList>
    </citation>
    <scope>NUCLEOTIDE SEQUENCE</scope>
    <source>
        <strain evidence="2">DSM 40473</strain>
    </source>
</reference>
<keyword evidence="3" id="KW-1185">Reference proteome</keyword>
<dbReference type="Pfam" id="PF13560">
    <property type="entry name" value="HTH_31"/>
    <property type="match status" value="1"/>
</dbReference>
<gene>
    <name evidence="2" type="ORF">RM609_05895</name>
</gene>
<feature type="domain" description="HTH cro/C1-type" evidence="1">
    <location>
        <begin position="36"/>
        <end position="83"/>
    </location>
</feature>
<name>A0ABU2SI11_9ACTN</name>
<protein>
    <submittedName>
        <fullName evidence="2">Helix-turn-helix transcriptional regulator</fullName>
    </submittedName>
</protein>
<dbReference type="InterPro" id="IPR001387">
    <property type="entry name" value="Cro/C1-type_HTH"/>
</dbReference>
<dbReference type="Gene3D" id="3.30.450.180">
    <property type="match status" value="1"/>
</dbReference>
<evidence type="ECO:0000313" key="2">
    <source>
        <dbReference type="EMBL" id="MDT0448614.1"/>
    </source>
</evidence>
<dbReference type="PANTHER" id="PTHR35010:SF2">
    <property type="entry name" value="BLL4672 PROTEIN"/>
    <property type="match status" value="1"/>
</dbReference>
<dbReference type="Pfam" id="PF17765">
    <property type="entry name" value="MLTR_LBD"/>
    <property type="match status" value="1"/>
</dbReference>
<comment type="caution">
    <text evidence="2">The sequence shown here is derived from an EMBL/GenBank/DDBJ whole genome shotgun (WGS) entry which is preliminary data.</text>
</comment>
<dbReference type="Gene3D" id="1.10.260.40">
    <property type="entry name" value="lambda repressor-like DNA-binding domains"/>
    <property type="match status" value="1"/>
</dbReference>
<dbReference type="Proteomes" id="UP001180531">
    <property type="component" value="Unassembled WGS sequence"/>
</dbReference>